<evidence type="ECO:0000256" key="2">
    <source>
        <dbReference type="SAM" id="MobiDB-lite"/>
    </source>
</evidence>
<dbReference type="Gene3D" id="1.10.510.10">
    <property type="entry name" value="Transferase(Phosphotransferase) domain 1"/>
    <property type="match status" value="1"/>
</dbReference>
<feature type="compositionally biased region" description="Basic and acidic residues" evidence="2">
    <location>
        <begin position="830"/>
        <end position="842"/>
    </location>
</feature>
<keyword evidence="5" id="KW-1185">Reference proteome</keyword>
<dbReference type="EMBL" id="MNAD01001456">
    <property type="protein sequence ID" value="OJT05480.1"/>
    <property type="molecule type" value="Genomic_DNA"/>
</dbReference>
<dbReference type="OrthoDB" id="2803809at2759"/>
<dbReference type="PANTHER" id="PTHR38248">
    <property type="entry name" value="FUNK1 6"/>
    <property type="match status" value="1"/>
</dbReference>
<feature type="region of interest" description="Disordered" evidence="2">
    <location>
        <begin position="829"/>
        <end position="870"/>
    </location>
</feature>
<protein>
    <recommendedName>
        <fullName evidence="3">Fungal-type protein kinase domain-containing protein</fullName>
    </recommendedName>
</protein>
<feature type="compositionally biased region" description="Low complexity" evidence="2">
    <location>
        <begin position="667"/>
        <end position="692"/>
    </location>
</feature>
<organism evidence="4 5">
    <name type="scientific">Trametes pubescens</name>
    <name type="common">White-rot fungus</name>
    <dbReference type="NCBI Taxonomy" id="154538"/>
    <lineage>
        <taxon>Eukaryota</taxon>
        <taxon>Fungi</taxon>
        <taxon>Dikarya</taxon>
        <taxon>Basidiomycota</taxon>
        <taxon>Agaricomycotina</taxon>
        <taxon>Agaricomycetes</taxon>
        <taxon>Polyporales</taxon>
        <taxon>Polyporaceae</taxon>
        <taxon>Trametes</taxon>
    </lineage>
</organism>
<dbReference type="Proteomes" id="UP000184267">
    <property type="component" value="Unassembled WGS sequence"/>
</dbReference>
<feature type="compositionally biased region" description="Basic residues" evidence="2">
    <location>
        <begin position="860"/>
        <end position="870"/>
    </location>
</feature>
<dbReference type="OMA" id="TEEREHK"/>
<feature type="compositionally biased region" description="Pro residues" evidence="2">
    <location>
        <begin position="655"/>
        <end position="666"/>
    </location>
</feature>
<dbReference type="AlphaFoldDB" id="A0A1M2VCW7"/>
<dbReference type="PANTHER" id="PTHR38248:SF2">
    <property type="entry name" value="FUNK1 11"/>
    <property type="match status" value="1"/>
</dbReference>
<sequence>MSDVVNSATPLRRINTTNIFSASQKPGITTLRRELRHSSKPKMVKVPYDRIMKYLPPTAGEPDPSQLQGIFNKVNTSTLEADRYQPLADALNTFATKFGVAPTDELAPNTPNADAHPQDGKFVIVATDSLSDSTDPTGRKVDLGMYPSGSKPVSEKRTYWSEIELSIEVKKEDKLDPFTSDSLLAQGFLGQIMTYTDLVFKRQQRTHYYTLAIFGKYASIARWDRSGYVFTEKFDYTTEPQKLALFVWRLSHASPAVRGHDHTATRIVDAVSAEYKLLNSYTETATEDSAKPAGADTAQASAGKTARSAAGAAAGDSAKPTPIDYARELFVNSLRNPTKWPWWKLTIPNVDPTKPPHVYLVGEPTFYAPDIVGRGTRGYVALDYTDPTNPGPFVYLKDCWRVVHPRSEQEGAILTYLNSKNVRYIPTMLCHGDVGEEMEMARDVWKEVHRTEKDCPLKNHRHYRLVVKEVGKPLKMFKNGRQLVWVIVNALISHMDAYTLANTIHRDISVGNILIMPDSSPENKRFECYGLLTDWELSKRTDATDMEPRHPDRTGTWQFMSINAMCTPTKEIDIPDELESLFHVLLYCSIRYMPHNCPNVGDFMYRYFDDGVAVVNKPNEYTAGFLKRIVFTSGELVTPDNVPIVFLRAPRPAPPSPPAILPPPSAATPSDASPSVTSSRPSTPTRSSQAPPKDLCAPPEVEIPEGDRHPIDRILKTLLPMFKALYEHQNRTRSGIGLDSGLNLNTSMEEISAPELGPRGAVGLFRKGSLGRPQQRSQDAAALKALEEQAEKLKDHAEMGELLVAAACSVDKDFWPEEDKQADQLAADFVPHKTAKEKENTQKAKASKRSAVDTTEEREHKKHRSTVSQT</sequence>
<dbReference type="InterPro" id="IPR011009">
    <property type="entry name" value="Kinase-like_dom_sf"/>
</dbReference>
<name>A0A1M2VCW7_TRAPU</name>
<dbReference type="InterPro" id="IPR040976">
    <property type="entry name" value="Pkinase_fungal"/>
</dbReference>
<accession>A0A1M2VCW7</accession>
<keyword evidence="1" id="KW-0175">Coiled coil</keyword>
<feature type="domain" description="Fungal-type protein kinase" evidence="3">
    <location>
        <begin position="356"/>
        <end position="587"/>
    </location>
</feature>
<proteinExistence type="predicted"/>
<feature type="coiled-coil region" evidence="1">
    <location>
        <begin position="776"/>
        <end position="803"/>
    </location>
</feature>
<dbReference type="Pfam" id="PF17667">
    <property type="entry name" value="Pkinase_fungal"/>
    <property type="match status" value="2"/>
</dbReference>
<feature type="domain" description="Fungal-type protein kinase" evidence="3">
    <location>
        <begin position="151"/>
        <end position="269"/>
    </location>
</feature>
<gene>
    <name evidence="4" type="ORF">TRAPUB_3709</name>
</gene>
<evidence type="ECO:0000259" key="3">
    <source>
        <dbReference type="Pfam" id="PF17667"/>
    </source>
</evidence>
<dbReference type="SUPFAM" id="SSF56112">
    <property type="entry name" value="Protein kinase-like (PK-like)"/>
    <property type="match status" value="1"/>
</dbReference>
<evidence type="ECO:0000313" key="4">
    <source>
        <dbReference type="EMBL" id="OJT05480.1"/>
    </source>
</evidence>
<evidence type="ECO:0000256" key="1">
    <source>
        <dbReference type="SAM" id="Coils"/>
    </source>
</evidence>
<comment type="caution">
    <text evidence="4">The sequence shown here is derived from an EMBL/GenBank/DDBJ whole genome shotgun (WGS) entry which is preliminary data.</text>
</comment>
<reference evidence="4 5" key="1">
    <citation type="submission" date="2016-10" db="EMBL/GenBank/DDBJ databases">
        <title>Genome sequence of the basidiomycete white-rot fungus Trametes pubescens.</title>
        <authorList>
            <person name="Makela M.R."/>
            <person name="Granchi Z."/>
            <person name="Peng M."/>
            <person name="De Vries R.P."/>
            <person name="Grigoriev I."/>
            <person name="Riley R."/>
            <person name="Hilden K."/>
        </authorList>
    </citation>
    <scope>NUCLEOTIDE SEQUENCE [LARGE SCALE GENOMIC DNA]</scope>
    <source>
        <strain evidence="4 5">FBCC735</strain>
    </source>
</reference>
<evidence type="ECO:0000313" key="5">
    <source>
        <dbReference type="Proteomes" id="UP000184267"/>
    </source>
</evidence>
<feature type="region of interest" description="Disordered" evidence="2">
    <location>
        <begin position="655"/>
        <end position="706"/>
    </location>
</feature>